<dbReference type="STRING" id="1306519.BIW12_09225"/>
<evidence type="ECO:0000313" key="1">
    <source>
        <dbReference type="EMBL" id="AOZ99607.1"/>
    </source>
</evidence>
<dbReference type="Proteomes" id="UP000178198">
    <property type="component" value="Chromosome"/>
</dbReference>
<dbReference type="KEGG" id="fcm:BIW12_09225"/>
<dbReference type="RefSeq" id="WP_071184856.1">
    <property type="nucleotide sequence ID" value="NZ_CP017774.1"/>
</dbReference>
<proteinExistence type="predicted"/>
<gene>
    <name evidence="1" type="ORF">BIW12_09225</name>
</gene>
<dbReference type="OrthoDB" id="9920715at2"/>
<name>A0A1D9PAN8_9FLAO</name>
<organism evidence="1 2">
    <name type="scientific">Flavobacterium commune</name>
    <dbReference type="NCBI Taxonomy" id="1306519"/>
    <lineage>
        <taxon>Bacteria</taxon>
        <taxon>Pseudomonadati</taxon>
        <taxon>Bacteroidota</taxon>
        <taxon>Flavobacteriia</taxon>
        <taxon>Flavobacteriales</taxon>
        <taxon>Flavobacteriaceae</taxon>
        <taxon>Flavobacterium</taxon>
    </lineage>
</organism>
<dbReference type="AlphaFoldDB" id="A0A1D9PAN8"/>
<keyword evidence="2" id="KW-1185">Reference proteome</keyword>
<protein>
    <submittedName>
        <fullName evidence="1">Uncharacterized protein</fullName>
    </submittedName>
</protein>
<reference evidence="1 2" key="1">
    <citation type="submission" date="2016-10" db="EMBL/GenBank/DDBJ databases">
        <title>Complete Genome Sequence of Flavobacterium sp. PK15.</title>
        <authorList>
            <person name="Ekwe A."/>
            <person name="Kim S.B."/>
        </authorList>
    </citation>
    <scope>NUCLEOTIDE SEQUENCE [LARGE SCALE GENOMIC DNA]</scope>
    <source>
        <strain evidence="1 2">PK15</strain>
    </source>
</reference>
<dbReference type="EMBL" id="CP017774">
    <property type="protein sequence ID" value="AOZ99607.1"/>
    <property type="molecule type" value="Genomic_DNA"/>
</dbReference>
<accession>A0A1D9PAN8</accession>
<evidence type="ECO:0000313" key="2">
    <source>
        <dbReference type="Proteomes" id="UP000178198"/>
    </source>
</evidence>
<sequence>MECNKCGTSVMETPLQRVNEKGVNGIWWCEPCLEKHQPELAKNIKQDESNVEKDLKKICYPNQ</sequence>